<feature type="region of interest" description="Disordered" evidence="5">
    <location>
        <begin position="407"/>
        <end position="435"/>
    </location>
</feature>
<evidence type="ECO:0000256" key="5">
    <source>
        <dbReference type="SAM" id="MobiDB-lite"/>
    </source>
</evidence>
<protein>
    <submittedName>
        <fullName evidence="7">Uncharacterized protein</fullName>
    </submittedName>
</protein>
<evidence type="ECO:0000256" key="6">
    <source>
        <dbReference type="SAM" id="Phobius"/>
    </source>
</evidence>
<evidence type="ECO:0000313" key="8">
    <source>
        <dbReference type="Proteomes" id="UP001213000"/>
    </source>
</evidence>
<evidence type="ECO:0000313" key="7">
    <source>
        <dbReference type="EMBL" id="KAJ3572369.1"/>
    </source>
</evidence>
<gene>
    <name evidence="7" type="ORF">NP233_g3129</name>
</gene>
<feature type="transmembrane region" description="Helical" evidence="6">
    <location>
        <begin position="90"/>
        <end position="116"/>
    </location>
</feature>
<dbReference type="PANTHER" id="PTHR23294">
    <property type="entry name" value="ET TRANSLATION PRODUCT-RELATED"/>
    <property type="match status" value="1"/>
</dbReference>
<feature type="transmembrane region" description="Helical" evidence="6">
    <location>
        <begin position="310"/>
        <end position="334"/>
    </location>
</feature>
<dbReference type="GO" id="GO:0016020">
    <property type="term" value="C:membrane"/>
    <property type="evidence" value="ECO:0007669"/>
    <property type="project" value="UniProtKB-SubCell"/>
</dbReference>
<feature type="transmembrane region" description="Helical" evidence="6">
    <location>
        <begin position="38"/>
        <end position="61"/>
    </location>
</feature>
<feature type="transmembrane region" description="Helical" evidence="6">
    <location>
        <begin position="377"/>
        <end position="398"/>
    </location>
</feature>
<dbReference type="AlphaFoldDB" id="A0AAD5YWP7"/>
<feature type="transmembrane region" description="Helical" evidence="6">
    <location>
        <begin position="270"/>
        <end position="290"/>
    </location>
</feature>
<dbReference type="InterPro" id="IPR051617">
    <property type="entry name" value="UNC-93-like_regulator"/>
</dbReference>
<evidence type="ECO:0000256" key="2">
    <source>
        <dbReference type="ARBA" id="ARBA00022692"/>
    </source>
</evidence>
<reference evidence="7" key="1">
    <citation type="submission" date="2022-07" db="EMBL/GenBank/DDBJ databases">
        <title>Genome Sequence of Leucocoprinus birnbaumii.</title>
        <authorList>
            <person name="Buettner E."/>
        </authorList>
    </citation>
    <scope>NUCLEOTIDE SEQUENCE</scope>
    <source>
        <strain evidence="7">VT141</strain>
    </source>
</reference>
<evidence type="ECO:0000256" key="3">
    <source>
        <dbReference type="ARBA" id="ARBA00022989"/>
    </source>
</evidence>
<name>A0AAD5YWP7_9AGAR</name>
<keyword evidence="4 6" id="KW-0472">Membrane</keyword>
<dbReference type="Proteomes" id="UP001213000">
    <property type="component" value="Unassembled WGS sequence"/>
</dbReference>
<feature type="transmembrane region" description="Helical" evidence="6">
    <location>
        <begin position="346"/>
        <end position="365"/>
    </location>
</feature>
<keyword evidence="8" id="KW-1185">Reference proteome</keyword>
<evidence type="ECO:0000256" key="4">
    <source>
        <dbReference type="ARBA" id="ARBA00023136"/>
    </source>
</evidence>
<feature type="transmembrane region" description="Helical" evidence="6">
    <location>
        <begin position="204"/>
        <end position="221"/>
    </location>
</feature>
<dbReference type="PANTHER" id="PTHR23294:SF59">
    <property type="entry name" value="UNC93-LIKE PROTEIN C922.05C"/>
    <property type="match status" value="1"/>
</dbReference>
<evidence type="ECO:0000256" key="1">
    <source>
        <dbReference type="ARBA" id="ARBA00004141"/>
    </source>
</evidence>
<dbReference type="SUPFAM" id="SSF103473">
    <property type="entry name" value="MFS general substrate transporter"/>
    <property type="match status" value="1"/>
</dbReference>
<proteinExistence type="predicted"/>
<organism evidence="7 8">
    <name type="scientific">Leucocoprinus birnbaumii</name>
    <dbReference type="NCBI Taxonomy" id="56174"/>
    <lineage>
        <taxon>Eukaryota</taxon>
        <taxon>Fungi</taxon>
        <taxon>Dikarya</taxon>
        <taxon>Basidiomycota</taxon>
        <taxon>Agaricomycotina</taxon>
        <taxon>Agaricomycetes</taxon>
        <taxon>Agaricomycetidae</taxon>
        <taxon>Agaricales</taxon>
        <taxon>Agaricineae</taxon>
        <taxon>Agaricaceae</taxon>
        <taxon>Leucocoprinus</taxon>
    </lineage>
</organism>
<comment type="caution">
    <text evidence="7">The sequence shown here is derived from an EMBL/GenBank/DDBJ whole genome shotgun (WGS) entry which is preliminary data.</text>
</comment>
<comment type="subcellular location">
    <subcellularLocation>
        <location evidence="1">Membrane</location>
        <topology evidence="1">Multi-pass membrane protein</topology>
    </subcellularLocation>
</comment>
<feature type="compositionally biased region" description="Polar residues" evidence="5">
    <location>
        <begin position="424"/>
        <end position="435"/>
    </location>
</feature>
<keyword evidence="2 6" id="KW-0812">Transmembrane</keyword>
<keyword evidence="3 6" id="KW-1133">Transmembrane helix</keyword>
<dbReference type="InterPro" id="IPR036259">
    <property type="entry name" value="MFS_trans_sf"/>
</dbReference>
<sequence>MSDEEKVHDADSSAAQFRQHTQSVTQWKKSYRHPVTQVVLLGFVCFLTEGSFSGLTGLGAAGQAKSTTSANALTVVYATAMSIHPGAKSFVIAAGAILGICSALSWTAQGALMLAYPIESQKGRELVNLPTDCVGQTSGRRTQSAGELMWVHRFHLSKSRMTEQPSTGRFSSPRMLRDVASRPHDKPEENELAGFVHAIKTDPCIIILFPMFLASNWHYTWQMNDYNGARFDIQARSLNNLIYWVIQICSSTLFGWLLDVSIVRRRVRALTAWATLLAMVMGVHVWAYFYQKGYTRESVLLSKVGIQDSTYVASAFFYASCAFVGAAWQIISYWILGALSNNPDKLAYFTGLHNSIQAMGAAIAWRLDALEVPFMTMLLSTWIVLIMGLVLAFPVVYWRITDQTKSPPDLVEPPATSRSESRQGDLSSQSTVCET</sequence>
<dbReference type="EMBL" id="JANIEX010000145">
    <property type="protein sequence ID" value="KAJ3572369.1"/>
    <property type="molecule type" value="Genomic_DNA"/>
</dbReference>
<accession>A0AAD5YWP7</accession>
<feature type="transmembrane region" description="Helical" evidence="6">
    <location>
        <begin position="241"/>
        <end position="258"/>
    </location>
</feature>